<dbReference type="SMART" id="SM00481">
    <property type="entry name" value="POLIIIAc"/>
    <property type="match status" value="1"/>
</dbReference>
<dbReference type="EC" id="2.7.7.7" evidence="3 13"/>
<protein>
    <recommendedName>
        <fullName evidence="4 13">Error-prone DNA polymerase</fullName>
        <ecNumber evidence="3 13">2.7.7.7</ecNumber>
    </recommendedName>
</protein>
<dbReference type="InterPro" id="IPR004805">
    <property type="entry name" value="DnaE2/DnaE/PolC"/>
</dbReference>
<evidence type="ECO:0000256" key="12">
    <source>
        <dbReference type="ARBA" id="ARBA00049244"/>
    </source>
</evidence>
<name>A0ABU4UA01_9GAMM</name>
<keyword evidence="11 13" id="KW-0234">DNA repair</keyword>
<accession>A0ABU4UA01</accession>
<sequence>MACSDEANAPDSGFAELHCLSNFSFLRGASHPEELVEEAARLGYKALALTDECSLAGVVRAHLAAKKHHIKLIIGSEFVLEGGLKLVLLATDRSSYGNLSALITLARRQAEKGSYRLTRSDLAAHCPQGYLAIWLTNGCYREEDGHWLKQLFAGDLWLGIGLFLSGHDQIHCQRATAIARQLNIPIVACNDVHMHRRSRRALQDTLTAIRLGQPLSQLGYALFANGERHLRPLPRLAELYPTAWLQQTLLIAERCQFSLDELRYEYPQELVPNGHTPTSWLRHLTETGVRERWPHSEPTKVRRQIEHELALIADLAYEPYFLTVHDIVRYAREQGILCQGRGSAANSAVCFCLGITEVDPSRMNLLFERFLSRERNEPPDIDVDFEHERREQVIQYIYQKYGRHRAALAATVITYRTRSAVRDVGKALGLNLAQVERLADSVDRWDGYQLMPESLTACGFDPDSPVVQRLSVLVQQIKGFPRHLSQHVGGFVIARDELSRLVPVENAAMADRTVIQWEKDDLEAMGLLKVDVLALGMLSAIRKALEYLGQYCRPPQHQYPFVEENCRNALSRRERAGVREYSNHNHRPHPNLLPEGEGTVSTFITPTEETGSPNIPWTLADIPAEDPAVYQMLQQADSIGVFQVESRAQMTMLPRLKPANYYDLVIEIAIVRPGPIQGEMVHPYLARRKGLEKIEYPSPEVQAVLERTLGIPIFQEQVMQLAMVAAGFTADEADQLRRAMAAWKRKGGLEPFERKLLDGMRARGYSAEFAQRIFQQIKGFGDYGFPESHSASFALLAYVSAWLKRHHPAAFCCALLNSQPMGFYGPSQLVQDARRHGVEVRPVDVQASQSQCSLEFPANAAPALRLGFNQVKGLSETAARKIVQTRGLQPFANVAELAARTGLDRQDLEYLAAADALKSLAGNRHRAFWAAGGVEPATPAFGVPVIAEATPLLKAPKPGQEVLADYASTRLSLREHPLGLLRERLRRRGVTTAASLWQRRNGSIAQVAGLVICRQRPMTASGVTFVTLEDETGQVNLVVWPATALAQRKPLLKARLLSVSGTIQQEDGVLHLVAGKLEDWSSWIGELETKSRDFH</sequence>
<evidence type="ECO:0000256" key="7">
    <source>
        <dbReference type="ARBA" id="ARBA00022695"/>
    </source>
</evidence>
<evidence type="ECO:0000313" key="16">
    <source>
        <dbReference type="Proteomes" id="UP001284537"/>
    </source>
</evidence>
<dbReference type="Pfam" id="PF01336">
    <property type="entry name" value="tRNA_anti-codon"/>
    <property type="match status" value="1"/>
</dbReference>
<dbReference type="Proteomes" id="UP001284537">
    <property type="component" value="Unassembled WGS sequence"/>
</dbReference>
<keyword evidence="6 13" id="KW-0808">Transferase</keyword>
<dbReference type="Pfam" id="PF07733">
    <property type="entry name" value="DNA_pol3_alpha"/>
    <property type="match status" value="1"/>
</dbReference>
<organism evidence="15 16">
    <name type="scientific">Methylomonas defluvii</name>
    <dbReference type="NCBI Taxonomy" id="3045149"/>
    <lineage>
        <taxon>Bacteria</taxon>
        <taxon>Pseudomonadati</taxon>
        <taxon>Pseudomonadota</taxon>
        <taxon>Gammaproteobacteria</taxon>
        <taxon>Methylococcales</taxon>
        <taxon>Methylococcaceae</taxon>
        <taxon>Methylomonas</taxon>
    </lineage>
</organism>
<dbReference type="Gene3D" id="1.10.150.870">
    <property type="match status" value="1"/>
</dbReference>
<keyword evidence="5 13" id="KW-0963">Cytoplasm</keyword>
<dbReference type="InterPro" id="IPR003141">
    <property type="entry name" value="Pol/His_phosphatase_N"/>
</dbReference>
<evidence type="ECO:0000256" key="9">
    <source>
        <dbReference type="ARBA" id="ARBA00022763"/>
    </source>
</evidence>
<evidence type="ECO:0000256" key="11">
    <source>
        <dbReference type="ARBA" id="ARBA00023204"/>
    </source>
</evidence>
<feature type="domain" description="Polymerase/histidinol phosphatase N-terminal" evidence="14">
    <location>
        <begin position="15"/>
        <end position="82"/>
    </location>
</feature>
<keyword evidence="16" id="KW-1185">Reference proteome</keyword>
<dbReference type="InterPro" id="IPR040982">
    <property type="entry name" value="DNA_pol3_finger"/>
</dbReference>
<dbReference type="NCBIfam" id="TIGR00594">
    <property type="entry name" value="polc"/>
    <property type="match status" value="1"/>
</dbReference>
<reference evidence="15 16" key="1">
    <citation type="submission" date="2023-11" db="EMBL/GenBank/DDBJ databases">
        <authorList>
            <person name="Ouyang M.-Y."/>
        </authorList>
    </citation>
    <scope>NUCLEOTIDE SEQUENCE [LARGE SCALE GENOMIC DNA]</scope>
    <source>
        <strain evidence="15 16">OY6</strain>
    </source>
</reference>
<gene>
    <name evidence="13" type="primary">dnaE2</name>
    <name evidence="15" type="ORF">QLH52_03150</name>
</gene>
<evidence type="ECO:0000256" key="8">
    <source>
        <dbReference type="ARBA" id="ARBA00022705"/>
    </source>
</evidence>
<comment type="similarity">
    <text evidence="2 13">Belongs to the DNA polymerase type-C family. DnaE2 subfamily.</text>
</comment>
<dbReference type="CDD" id="cd04485">
    <property type="entry name" value="DnaE_OBF"/>
    <property type="match status" value="1"/>
</dbReference>
<comment type="subcellular location">
    <subcellularLocation>
        <location evidence="1 13">Cytoplasm</location>
    </subcellularLocation>
</comment>
<dbReference type="InterPro" id="IPR004365">
    <property type="entry name" value="NA-bd_OB_tRNA"/>
</dbReference>
<dbReference type="InterPro" id="IPR016195">
    <property type="entry name" value="Pol/histidinol_Pase-like"/>
</dbReference>
<keyword evidence="8 13" id="KW-0235">DNA replication</keyword>
<evidence type="ECO:0000313" key="15">
    <source>
        <dbReference type="EMBL" id="MDX8126263.1"/>
    </source>
</evidence>
<evidence type="ECO:0000256" key="5">
    <source>
        <dbReference type="ARBA" id="ARBA00022490"/>
    </source>
</evidence>
<evidence type="ECO:0000256" key="10">
    <source>
        <dbReference type="ARBA" id="ARBA00022932"/>
    </source>
</evidence>
<dbReference type="Gene3D" id="3.20.20.140">
    <property type="entry name" value="Metal-dependent hydrolases"/>
    <property type="match status" value="1"/>
</dbReference>
<dbReference type="Pfam" id="PF14579">
    <property type="entry name" value="HHH_6"/>
    <property type="match status" value="1"/>
</dbReference>
<evidence type="ECO:0000256" key="1">
    <source>
        <dbReference type="ARBA" id="ARBA00004496"/>
    </source>
</evidence>
<dbReference type="CDD" id="cd07434">
    <property type="entry name" value="PHP_PolIIIA_DnaE2"/>
    <property type="match status" value="1"/>
</dbReference>
<comment type="function">
    <text evidence="13">DNA polymerase involved in damage-induced mutagenesis and translesion synthesis (TLS). It is not the major replicative DNA polymerase.</text>
</comment>
<dbReference type="InterPro" id="IPR011708">
    <property type="entry name" value="DNA_pol3_alpha_NTPase_dom"/>
</dbReference>
<comment type="caution">
    <text evidence="15">The sequence shown here is derived from an EMBL/GenBank/DDBJ whole genome shotgun (WGS) entry which is preliminary data.</text>
</comment>
<dbReference type="InterPro" id="IPR023073">
    <property type="entry name" value="DnaE2"/>
</dbReference>
<dbReference type="SUPFAM" id="SSF89550">
    <property type="entry name" value="PHP domain-like"/>
    <property type="match status" value="1"/>
</dbReference>
<keyword evidence="9 13" id="KW-0227">DNA damage</keyword>
<evidence type="ECO:0000256" key="3">
    <source>
        <dbReference type="ARBA" id="ARBA00012417"/>
    </source>
</evidence>
<evidence type="ECO:0000256" key="4">
    <source>
        <dbReference type="ARBA" id="ARBA00017273"/>
    </source>
</evidence>
<dbReference type="PANTHER" id="PTHR32294">
    <property type="entry name" value="DNA POLYMERASE III SUBUNIT ALPHA"/>
    <property type="match status" value="1"/>
</dbReference>
<evidence type="ECO:0000256" key="13">
    <source>
        <dbReference type="HAMAP-Rule" id="MF_01902"/>
    </source>
</evidence>
<evidence type="ECO:0000256" key="6">
    <source>
        <dbReference type="ARBA" id="ARBA00022679"/>
    </source>
</evidence>
<keyword evidence="7 13" id="KW-0548">Nucleotidyltransferase</keyword>
<proteinExistence type="inferred from homology"/>
<dbReference type="Pfam" id="PF02811">
    <property type="entry name" value="PHP"/>
    <property type="match status" value="1"/>
</dbReference>
<evidence type="ECO:0000259" key="14">
    <source>
        <dbReference type="SMART" id="SM00481"/>
    </source>
</evidence>
<dbReference type="Pfam" id="PF17657">
    <property type="entry name" value="DNA_pol3_finger"/>
    <property type="match status" value="1"/>
</dbReference>
<dbReference type="InterPro" id="IPR004013">
    <property type="entry name" value="PHP_dom"/>
</dbReference>
<dbReference type="RefSeq" id="WP_319960519.1">
    <property type="nucleotide sequence ID" value="NZ_JAXARY010000002.1"/>
</dbReference>
<dbReference type="HAMAP" id="MF_01902">
    <property type="entry name" value="DNApol_error_prone"/>
    <property type="match status" value="1"/>
</dbReference>
<comment type="catalytic activity">
    <reaction evidence="12 13">
        <text>DNA(n) + a 2'-deoxyribonucleoside 5'-triphosphate = DNA(n+1) + diphosphate</text>
        <dbReference type="Rhea" id="RHEA:22508"/>
        <dbReference type="Rhea" id="RHEA-COMP:17339"/>
        <dbReference type="Rhea" id="RHEA-COMP:17340"/>
        <dbReference type="ChEBI" id="CHEBI:33019"/>
        <dbReference type="ChEBI" id="CHEBI:61560"/>
        <dbReference type="ChEBI" id="CHEBI:173112"/>
        <dbReference type="EC" id="2.7.7.7"/>
    </reaction>
</comment>
<keyword evidence="10 13" id="KW-0239">DNA-directed DNA polymerase</keyword>
<dbReference type="EMBL" id="JAXARY010000002">
    <property type="protein sequence ID" value="MDX8126263.1"/>
    <property type="molecule type" value="Genomic_DNA"/>
</dbReference>
<dbReference type="InterPro" id="IPR029460">
    <property type="entry name" value="DNAPol_HHH"/>
</dbReference>
<evidence type="ECO:0000256" key="2">
    <source>
        <dbReference type="ARBA" id="ARBA00007391"/>
    </source>
</evidence>
<dbReference type="PANTHER" id="PTHR32294:SF4">
    <property type="entry name" value="ERROR-PRONE DNA POLYMERASE"/>
    <property type="match status" value="1"/>
</dbReference>